<dbReference type="OrthoDB" id="882993at2"/>
<dbReference type="AlphaFoldDB" id="A0A495Q062"/>
<name>A0A495Q062_9FLAO</name>
<accession>A0A495Q062</accession>
<gene>
    <name evidence="2" type="ORF">BC962_1137</name>
</gene>
<keyword evidence="3" id="KW-1185">Reference proteome</keyword>
<reference evidence="2 3" key="1">
    <citation type="submission" date="2018-10" db="EMBL/GenBank/DDBJ databases">
        <title>Genomic Encyclopedia of Archaeal and Bacterial Type Strains, Phase II (KMG-II): from individual species to whole genera.</title>
        <authorList>
            <person name="Goeker M."/>
        </authorList>
    </citation>
    <scope>NUCLEOTIDE SEQUENCE [LARGE SCALE GENOMIC DNA]</scope>
    <source>
        <strain evidence="2 3">DSM 19839</strain>
    </source>
</reference>
<evidence type="ECO:0000256" key="1">
    <source>
        <dbReference type="SAM" id="SignalP"/>
    </source>
</evidence>
<proteinExistence type="predicted"/>
<protein>
    <recommendedName>
        <fullName evidence="4">Lipocalin-like protein</fullName>
    </recommendedName>
</protein>
<dbReference type="Proteomes" id="UP000276282">
    <property type="component" value="Unassembled WGS sequence"/>
</dbReference>
<dbReference type="PROSITE" id="PS51257">
    <property type="entry name" value="PROKAR_LIPOPROTEIN"/>
    <property type="match status" value="1"/>
</dbReference>
<keyword evidence="1" id="KW-0732">Signal</keyword>
<evidence type="ECO:0008006" key="4">
    <source>
        <dbReference type="Google" id="ProtNLM"/>
    </source>
</evidence>
<sequence length="151" mass="17022">MKKTLLILVILASFYSCTKDADDAAKTIDYTGEWELVKMTGSFAGSETTGSDMDWQETYLIKEDETFTKTRVRGDSTSTVSGTYTFTNDGLLDETAGVVIYIEFLHNSKNVLIGNCYSNRSTEYLYFNSKNEMKSTWEACDGPGLKYLNRK</sequence>
<feature type="signal peptide" evidence="1">
    <location>
        <begin position="1"/>
        <end position="21"/>
    </location>
</feature>
<evidence type="ECO:0000313" key="3">
    <source>
        <dbReference type="Proteomes" id="UP000276282"/>
    </source>
</evidence>
<feature type="chain" id="PRO_5019801845" description="Lipocalin-like protein" evidence="1">
    <location>
        <begin position="22"/>
        <end position="151"/>
    </location>
</feature>
<dbReference type="RefSeq" id="WP_121344876.1">
    <property type="nucleotide sequence ID" value="NZ_RBLG01000001.1"/>
</dbReference>
<comment type="caution">
    <text evidence="2">The sequence shown here is derived from an EMBL/GenBank/DDBJ whole genome shotgun (WGS) entry which is preliminary data.</text>
</comment>
<dbReference type="EMBL" id="RBLG01000001">
    <property type="protein sequence ID" value="RKS56158.1"/>
    <property type="molecule type" value="Genomic_DNA"/>
</dbReference>
<evidence type="ECO:0000313" key="2">
    <source>
        <dbReference type="EMBL" id="RKS56158.1"/>
    </source>
</evidence>
<organism evidence="2 3">
    <name type="scientific">Gillisia mitskevichiae</name>
    <dbReference type="NCBI Taxonomy" id="270921"/>
    <lineage>
        <taxon>Bacteria</taxon>
        <taxon>Pseudomonadati</taxon>
        <taxon>Bacteroidota</taxon>
        <taxon>Flavobacteriia</taxon>
        <taxon>Flavobacteriales</taxon>
        <taxon>Flavobacteriaceae</taxon>
        <taxon>Gillisia</taxon>
    </lineage>
</organism>